<evidence type="ECO:0000313" key="2">
    <source>
        <dbReference type="Proteomes" id="UP000193834"/>
    </source>
</evidence>
<dbReference type="OrthoDB" id="2618258at2"/>
<name>A0A1X7LRH5_9BACL</name>
<proteinExistence type="predicted"/>
<sequence>MSLCICLQNNDGLMIAADTALTINAGGRSYRSRQPYQKLVQIENFLLFMSGNAEAARMVLKGFLRMPVKDVNTFRSALVDGCNQFTREYPDIYNTLDSFTRDVGALLAELTPTGVLVHTMQPKDNFELHTHQATPANTIPHTVGINANEAQQLMEPWLKQVQKTKPMGQCVKEVFEALAGGNIGGTMTVAMMNKEGITFLPPQIINEKVSFPYFEDQFEPYGSIYTGSLIGCQISTGEAGIFPRAEMSNTDKTFSVWSTPDKGIEIRSWGENGAPNFRFVNGSDYATVSLPNSEAGLYMNGNRDLTLEFMNINLRGYDSIRVIDWSRVKNEQTGVSLLSELEDKAKVTEAAFNMTFDEATRNLKLWSKTGNLLAQVPIPK</sequence>
<reference evidence="1 2" key="1">
    <citation type="submission" date="2017-04" db="EMBL/GenBank/DDBJ databases">
        <authorList>
            <person name="Afonso C.L."/>
            <person name="Miller P.J."/>
            <person name="Scott M.A."/>
            <person name="Spackman E."/>
            <person name="Goraichik I."/>
            <person name="Dimitrov K.M."/>
            <person name="Suarez D.L."/>
            <person name="Swayne D.E."/>
        </authorList>
    </citation>
    <scope>NUCLEOTIDE SEQUENCE [LARGE SCALE GENOMIC DNA]</scope>
    <source>
        <strain evidence="1 2">11</strain>
    </source>
</reference>
<dbReference type="RefSeq" id="WP_085497560.1">
    <property type="nucleotide sequence ID" value="NZ_FXAZ01000007.1"/>
</dbReference>
<evidence type="ECO:0000313" key="1">
    <source>
        <dbReference type="EMBL" id="SMG56478.1"/>
    </source>
</evidence>
<dbReference type="EMBL" id="FXAZ01000007">
    <property type="protein sequence ID" value="SMG56478.1"/>
    <property type="molecule type" value="Genomic_DNA"/>
</dbReference>
<gene>
    <name evidence="1" type="ORF">SAMN06295960_4140</name>
</gene>
<protein>
    <submittedName>
        <fullName evidence="1">Uncharacterized protein</fullName>
    </submittedName>
</protein>
<accession>A0A1X7LRH5</accession>
<dbReference type="AlphaFoldDB" id="A0A1X7LRH5"/>
<keyword evidence="2" id="KW-1185">Reference proteome</keyword>
<dbReference type="Proteomes" id="UP000193834">
    <property type="component" value="Unassembled WGS sequence"/>
</dbReference>
<organism evidence="1 2">
    <name type="scientific">Paenibacillus aquistagni</name>
    <dbReference type="NCBI Taxonomy" id="1852522"/>
    <lineage>
        <taxon>Bacteria</taxon>
        <taxon>Bacillati</taxon>
        <taxon>Bacillota</taxon>
        <taxon>Bacilli</taxon>
        <taxon>Bacillales</taxon>
        <taxon>Paenibacillaceae</taxon>
        <taxon>Paenibacillus</taxon>
    </lineage>
</organism>